<gene>
    <name evidence="2" type="ORF">US45_C0008G0012</name>
</gene>
<sequence length="76" mass="8770">MNWKPVMIFYAKTTSWIVLPLVIGLIAGKFTESQTLFFLFLITGFGITCSGIYKEIKEYKKQLEQSDKDKQEDGNK</sequence>
<organism evidence="2 3">
    <name type="scientific">Candidatus Nomurabacteria bacterium GW2011_GWA1_37_20</name>
    <dbReference type="NCBI Taxonomy" id="1618729"/>
    <lineage>
        <taxon>Bacteria</taxon>
        <taxon>Candidatus Nomuraibacteriota</taxon>
    </lineage>
</organism>
<evidence type="ECO:0000313" key="3">
    <source>
        <dbReference type="Proteomes" id="UP000034701"/>
    </source>
</evidence>
<proteinExistence type="predicted"/>
<dbReference type="AlphaFoldDB" id="A0A0G0GUH7"/>
<evidence type="ECO:0000256" key="1">
    <source>
        <dbReference type="SAM" id="Phobius"/>
    </source>
</evidence>
<keyword evidence="1" id="KW-0812">Transmembrane</keyword>
<keyword evidence="1" id="KW-0472">Membrane</keyword>
<reference evidence="2 3" key="1">
    <citation type="journal article" date="2015" name="Nature">
        <title>rRNA introns, odd ribosomes, and small enigmatic genomes across a large radiation of phyla.</title>
        <authorList>
            <person name="Brown C.T."/>
            <person name="Hug L.A."/>
            <person name="Thomas B.C."/>
            <person name="Sharon I."/>
            <person name="Castelle C.J."/>
            <person name="Singh A."/>
            <person name="Wilkins M.J."/>
            <person name="Williams K.H."/>
            <person name="Banfield J.F."/>
        </authorList>
    </citation>
    <scope>NUCLEOTIDE SEQUENCE [LARGE SCALE GENOMIC DNA]</scope>
</reference>
<evidence type="ECO:0000313" key="2">
    <source>
        <dbReference type="EMBL" id="KKQ33717.1"/>
    </source>
</evidence>
<protein>
    <submittedName>
        <fullName evidence="2">Uncharacterized protein</fullName>
    </submittedName>
</protein>
<dbReference type="EMBL" id="LBTA01000008">
    <property type="protein sequence ID" value="KKQ33717.1"/>
    <property type="molecule type" value="Genomic_DNA"/>
</dbReference>
<feature type="transmembrane region" description="Helical" evidence="1">
    <location>
        <begin position="7"/>
        <end position="28"/>
    </location>
</feature>
<accession>A0A0G0GUH7</accession>
<keyword evidence="1" id="KW-1133">Transmembrane helix</keyword>
<name>A0A0G0GUH7_9BACT</name>
<dbReference type="Proteomes" id="UP000034701">
    <property type="component" value="Unassembled WGS sequence"/>
</dbReference>
<feature type="transmembrane region" description="Helical" evidence="1">
    <location>
        <begin position="34"/>
        <end position="53"/>
    </location>
</feature>
<comment type="caution">
    <text evidence="2">The sequence shown here is derived from an EMBL/GenBank/DDBJ whole genome shotgun (WGS) entry which is preliminary data.</text>
</comment>